<dbReference type="AlphaFoldDB" id="A0A6H2GW90"/>
<organism evidence="2 3">
    <name type="scientific">Paenibacillus albicereus</name>
    <dbReference type="NCBI Taxonomy" id="2726185"/>
    <lineage>
        <taxon>Bacteria</taxon>
        <taxon>Bacillati</taxon>
        <taxon>Bacillota</taxon>
        <taxon>Bacilli</taxon>
        <taxon>Bacillales</taxon>
        <taxon>Paenibacillaceae</taxon>
        <taxon>Paenibacillus</taxon>
    </lineage>
</organism>
<gene>
    <name evidence="2" type="ORF">HGI30_09150</name>
</gene>
<keyword evidence="2" id="KW-0378">Hydrolase</keyword>
<dbReference type="RefSeq" id="WP_153783395.1">
    <property type="nucleotide sequence ID" value="NZ_CP051428.1"/>
</dbReference>
<dbReference type="KEGG" id="palr:HGI30_09150"/>
<dbReference type="GO" id="GO:0004519">
    <property type="term" value="F:endonuclease activity"/>
    <property type="evidence" value="ECO:0007669"/>
    <property type="project" value="UniProtKB-KW"/>
</dbReference>
<keyword evidence="3" id="KW-1185">Reference proteome</keyword>
<protein>
    <submittedName>
        <fullName evidence="2">Restriction endonuclease</fullName>
    </submittedName>
</protein>
<name>A0A6H2GW90_9BACL</name>
<feature type="domain" description="ABC-three component systems C-terminal" evidence="1">
    <location>
        <begin position="238"/>
        <end position="367"/>
    </location>
</feature>
<accession>A0A6H2GW90</accession>
<evidence type="ECO:0000313" key="2">
    <source>
        <dbReference type="EMBL" id="QJC51694.1"/>
    </source>
</evidence>
<sequence>MLKGDYMETTLSELKPFKLPQKPDNYDILFGLPIPPIDRLRTFSADQFEDMICEWVDGYLKKEYTSVYRSGSAGDKGRDIVAFVNNDSPNHVWDNYQCKHYDHPLYPSDVWLELGKLCYYTFIKEYTIPRKYYLISSCGLGTSLSELIEYPTRLNAGLISAWEDKCKRKITNVSEVSLTNELLEYIQKFDFSIINHCPPQKLIEQYSSTPFYKYRFGGGLNKPRPQSEAPGPSIKPEEVRYVSQLFEAYSDHLGKKIAGVEELKSYSSLHRHFNRQREDYYKAESLRRFARDELPYDEPFEKLQDEIYRGVIDTAEDTHADGFVCVKETIKEARKLEITSNVLISYIDGSDRSGICHQLANNDILNWVRK</sequence>
<keyword evidence="2" id="KW-0540">Nuclease</keyword>
<dbReference type="InterPro" id="IPR046914">
    <property type="entry name" value="ABC-3C_CTD6"/>
</dbReference>
<dbReference type="Pfam" id="PF20282">
    <property type="entry name" value="CTD6"/>
    <property type="match status" value="1"/>
</dbReference>
<proteinExistence type="predicted"/>
<dbReference type="Proteomes" id="UP000502136">
    <property type="component" value="Chromosome"/>
</dbReference>
<dbReference type="EMBL" id="CP051428">
    <property type="protein sequence ID" value="QJC51694.1"/>
    <property type="molecule type" value="Genomic_DNA"/>
</dbReference>
<reference evidence="2 3" key="1">
    <citation type="submission" date="2020-04" db="EMBL/GenBank/DDBJ databases">
        <title>Novel Paenibacillus strain UniB2 isolated from commercial digestive syrup.</title>
        <authorList>
            <person name="Thorat V."/>
            <person name="Kirdat K."/>
            <person name="Tiwarekar B."/>
            <person name="Yadav A."/>
        </authorList>
    </citation>
    <scope>NUCLEOTIDE SEQUENCE [LARGE SCALE GENOMIC DNA]</scope>
    <source>
        <strain evidence="2 3">UniB2</strain>
    </source>
</reference>
<keyword evidence="2" id="KW-0255">Endonuclease</keyword>
<evidence type="ECO:0000259" key="1">
    <source>
        <dbReference type="Pfam" id="PF20282"/>
    </source>
</evidence>
<evidence type="ECO:0000313" key="3">
    <source>
        <dbReference type="Proteomes" id="UP000502136"/>
    </source>
</evidence>